<dbReference type="InterPro" id="IPR002347">
    <property type="entry name" value="SDR_fam"/>
</dbReference>
<evidence type="ECO:0000256" key="1">
    <source>
        <dbReference type="ARBA" id="ARBA00006484"/>
    </source>
</evidence>
<dbReference type="PRINTS" id="PR00081">
    <property type="entry name" value="GDHRDH"/>
</dbReference>
<proteinExistence type="inferred from homology"/>
<dbReference type="InterPro" id="IPR036291">
    <property type="entry name" value="NAD(P)-bd_dom_sf"/>
</dbReference>
<dbReference type="PANTHER" id="PTHR24321:SF8">
    <property type="entry name" value="ESTRADIOL 17-BETA-DEHYDROGENASE 8-RELATED"/>
    <property type="match status" value="1"/>
</dbReference>
<accession>A0A1G2I7G6</accession>
<dbReference type="SUPFAM" id="SSF51735">
    <property type="entry name" value="NAD(P)-binding Rossmann-fold domains"/>
    <property type="match status" value="1"/>
</dbReference>
<comment type="similarity">
    <text evidence="1">Belongs to the short-chain dehydrogenases/reductases (SDR) family.</text>
</comment>
<organism evidence="3 4">
    <name type="scientific">Candidatus Staskawiczbacteria bacterium RIFCSPLOWO2_01_FULL_33_9</name>
    <dbReference type="NCBI Taxonomy" id="1802211"/>
    <lineage>
        <taxon>Bacteria</taxon>
        <taxon>Candidatus Staskawicziibacteriota</taxon>
    </lineage>
</organism>
<dbReference type="PANTHER" id="PTHR24321">
    <property type="entry name" value="DEHYDROGENASES, SHORT CHAIN"/>
    <property type="match status" value="1"/>
</dbReference>
<dbReference type="FunFam" id="3.40.50.720:FF:000084">
    <property type="entry name" value="Short-chain dehydrogenase reductase"/>
    <property type="match status" value="1"/>
</dbReference>
<gene>
    <name evidence="3" type="ORF">A2904_02545</name>
</gene>
<dbReference type="PRINTS" id="PR00080">
    <property type="entry name" value="SDRFAMILY"/>
</dbReference>
<dbReference type="AlphaFoldDB" id="A0A1G2I7G6"/>
<evidence type="ECO:0000313" key="3">
    <source>
        <dbReference type="EMBL" id="OGZ70766.1"/>
    </source>
</evidence>
<comment type="caution">
    <text evidence="3">The sequence shown here is derived from an EMBL/GenBank/DDBJ whole genome shotgun (WGS) entry which is preliminary data.</text>
</comment>
<dbReference type="Gene3D" id="3.40.50.720">
    <property type="entry name" value="NAD(P)-binding Rossmann-like Domain"/>
    <property type="match status" value="1"/>
</dbReference>
<dbReference type="Proteomes" id="UP000176308">
    <property type="component" value="Unassembled WGS sequence"/>
</dbReference>
<evidence type="ECO:0000313" key="4">
    <source>
        <dbReference type="Proteomes" id="UP000176308"/>
    </source>
</evidence>
<dbReference type="CDD" id="cd05233">
    <property type="entry name" value="SDR_c"/>
    <property type="match status" value="1"/>
</dbReference>
<name>A0A1G2I7G6_9BACT</name>
<dbReference type="Pfam" id="PF13561">
    <property type="entry name" value="adh_short_C2"/>
    <property type="match status" value="1"/>
</dbReference>
<keyword evidence="2" id="KW-0560">Oxidoreductase</keyword>
<dbReference type="GO" id="GO:0016491">
    <property type="term" value="F:oxidoreductase activity"/>
    <property type="evidence" value="ECO:0007669"/>
    <property type="project" value="UniProtKB-KW"/>
</dbReference>
<protein>
    <submittedName>
        <fullName evidence="3">Short-chain dehydrogenase</fullName>
    </submittedName>
</protein>
<dbReference type="EMBL" id="MHOX01000020">
    <property type="protein sequence ID" value="OGZ70766.1"/>
    <property type="molecule type" value="Genomic_DNA"/>
</dbReference>
<sequence>MGIGREIALAYASEGANVVVADINERAGKEVVAELTKKGYNAIFIKTNTANPAEQESLVKETVKHFGGLHIACNNAAISAPTFPVTEYPLDVWDNVLSINLSGVFYGMRYQIPAMLASGGGSIVNISAMLGQVGKKNTAAHVATKHGVVGLTKAVALEYAEKNIRVNVVGPSYIKTPMLTNAFDEEGMKALEKLIPMGRLGKASEVAELVLWLSSPKSSFVTGSFYAVDGGYLAQ</sequence>
<reference evidence="3 4" key="1">
    <citation type="journal article" date="2016" name="Nat. Commun.">
        <title>Thousands of microbial genomes shed light on interconnected biogeochemical processes in an aquifer system.</title>
        <authorList>
            <person name="Anantharaman K."/>
            <person name="Brown C.T."/>
            <person name="Hug L.A."/>
            <person name="Sharon I."/>
            <person name="Castelle C.J."/>
            <person name="Probst A.J."/>
            <person name="Thomas B.C."/>
            <person name="Singh A."/>
            <person name="Wilkins M.J."/>
            <person name="Karaoz U."/>
            <person name="Brodie E.L."/>
            <person name="Williams K.H."/>
            <person name="Hubbard S.S."/>
            <person name="Banfield J.F."/>
        </authorList>
    </citation>
    <scope>NUCLEOTIDE SEQUENCE [LARGE SCALE GENOMIC DNA]</scope>
</reference>
<evidence type="ECO:0000256" key="2">
    <source>
        <dbReference type="ARBA" id="ARBA00023002"/>
    </source>
</evidence>